<proteinExistence type="predicted"/>
<organism evidence="2 3">
    <name type="scientific">Pseudomonas putida</name>
    <name type="common">Arthrobacter siderocapsulatus</name>
    <dbReference type="NCBI Taxonomy" id="303"/>
    <lineage>
        <taxon>Bacteria</taxon>
        <taxon>Pseudomonadati</taxon>
        <taxon>Pseudomonadota</taxon>
        <taxon>Gammaproteobacteria</taxon>
        <taxon>Pseudomonadales</taxon>
        <taxon>Pseudomonadaceae</taxon>
        <taxon>Pseudomonas</taxon>
    </lineage>
</organism>
<protein>
    <recommendedName>
        <fullName evidence="4">Conjugal transfer protein TraX</fullName>
    </recommendedName>
</protein>
<dbReference type="AlphaFoldDB" id="A0A8I1EGT3"/>
<dbReference type="RefSeq" id="WP_198747749.1">
    <property type="nucleotide sequence ID" value="NZ_JAEHTE010000023.1"/>
</dbReference>
<keyword evidence="1" id="KW-1133">Transmembrane helix</keyword>
<feature type="transmembrane region" description="Helical" evidence="1">
    <location>
        <begin position="97"/>
        <end position="116"/>
    </location>
</feature>
<feature type="transmembrane region" description="Helical" evidence="1">
    <location>
        <begin position="197"/>
        <end position="216"/>
    </location>
</feature>
<feature type="transmembrane region" description="Helical" evidence="1">
    <location>
        <begin position="137"/>
        <end position="155"/>
    </location>
</feature>
<reference evidence="2" key="1">
    <citation type="submission" date="2020-12" db="EMBL/GenBank/DDBJ databases">
        <title>Enhanced detection system for hospital associated transmission using whole genome sequencing surveillance.</title>
        <authorList>
            <person name="Harrison L.H."/>
            <person name="Van Tyne D."/>
            <person name="Marsh J.W."/>
            <person name="Griffith M.P."/>
            <person name="Snyder D.J."/>
            <person name="Cooper V.S."/>
            <person name="Mustapha M."/>
        </authorList>
    </citation>
    <scope>NUCLEOTIDE SEQUENCE</scope>
    <source>
        <strain evidence="2">PSB00042</strain>
    </source>
</reference>
<feature type="transmembrane region" description="Helical" evidence="1">
    <location>
        <begin position="68"/>
        <end position="91"/>
    </location>
</feature>
<evidence type="ECO:0000256" key="1">
    <source>
        <dbReference type="SAM" id="Phobius"/>
    </source>
</evidence>
<feature type="transmembrane region" description="Helical" evidence="1">
    <location>
        <begin position="35"/>
        <end position="56"/>
    </location>
</feature>
<keyword evidence="1" id="KW-0472">Membrane</keyword>
<evidence type="ECO:0008006" key="4">
    <source>
        <dbReference type="Google" id="ProtNLM"/>
    </source>
</evidence>
<evidence type="ECO:0000313" key="2">
    <source>
        <dbReference type="EMBL" id="MBI6885822.1"/>
    </source>
</evidence>
<dbReference type="InterPro" id="IPR008875">
    <property type="entry name" value="TraX"/>
</dbReference>
<dbReference type="Pfam" id="PF05857">
    <property type="entry name" value="TraX"/>
    <property type="match status" value="1"/>
</dbReference>
<comment type="caution">
    <text evidence="2">The sequence shown here is derived from an EMBL/GenBank/DDBJ whole genome shotgun (WGS) entry which is preliminary data.</text>
</comment>
<sequence length="252" mass="27997">MKSERVAALDLLKWVAIVTMVIDHCAYLLPESWAWLYIPGRAAFPLFTLVIATHVFRQSPGDLTNQSNWLWLKRMVIFGCIAQPAFTLYIMAPTGDIFFTLALGVALALAYHHQASNRSAPLLFICVLAFSIAQRKLISYGLCGVILPTAFLYALKRGTVETWLLPAAVAFLANLPDTKMAYDLVLEPVKTFNADQYHIVTGAVVAAGVCVAGLWVCRQRVSLAVPAVTRWAYWFYPAHLTGLLALQVFSRY</sequence>
<name>A0A8I1EGT3_PSEPU</name>
<dbReference type="EMBL" id="JAEHTE010000023">
    <property type="protein sequence ID" value="MBI6885822.1"/>
    <property type="molecule type" value="Genomic_DNA"/>
</dbReference>
<dbReference type="Proteomes" id="UP000637061">
    <property type="component" value="Unassembled WGS sequence"/>
</dbReference>
<keyword evidence="1" id="KW-0812">Transmembrane</keyword>
<evidence type="ECO:0000313" key="3">
    <source>
        <dbReference type="Proteomes" id="UP000637061"/>
    </source>
</evidence>
<accession>A0A8I1EGT3</accession>
<feature type="transmembrane region" description="Helical" evidence="1">
    <location>
        <begin position="228"/>
        <end position="249"/>
    </location>
</feature>
<gene>
    <name evidence="2" type="ORF">JEU22_18095</name>
</gene>